<dbReference type="Proteomes" id="UP000482155">
    <property type="component" value="Unassembled WGS sequence"/>
</dbReference>
<dbReference type="InterPro" id="IPR047650">
    <property type="entry name" value="Transpos_IS110"/>
</dbReference>
<proteinExistence type="predicted"/>
<organism evidence="3 4">
    <name type="scientific">Noviherbaspirillum galbum</name>
    <dbReference type="NCBI Taxonomy" id="2709383"/>
    <lineage>
        <taxon>Bacteria</taxon>
        <taxon>Pseudomonadati</taxon>
        <taxon>Pseudomonadota</taxon>
        <taxon>Betaproteobacteria</taxon>
        <taxon>Burkholderiales</taxon>
        <taxon>Oxalobacteraceae</taxon>
        <taxon>Noviherbaspirillum</taxon>
    </lineage>
</organism>
<comment type="caution">
    <text evidence="3">The sequence shown here is derived from an EMBL/GenBank/DDBJ whole genome shotgun (WGS) entry which is preliminary data.</text>
</comment>
<sequence>MDITTIGVDLAKRVFAVHGVDRQGNTVLKKTLRRDQVIPFFTKLSSCTVAMEACGSAHFWARKLQSLHHQVKLIAPQFVKPYVKGNKHDAADAAAVCEAASRPSMRFVAIKSETSQAVLAQHRVRSGFVKARTAQANQLRGLLAEFGITAPLGVNALIDEVKGAIADESNGLPSLMRGLTQRLLSHLLVLDRHVQEIDLQLRTLAKDSEACRRLEEVPGIGPITSTALVASVGDQIHQFKNGRQLAAFLGLVPKQCSSGGKERLQGISKRGDVYLRQLLVHGARAVLGHTLRKPERAGSWLSRLALRRNTNVAAIAQANKMARVVWAMLTRNEGFRSDIAAVPVGNIRPA</sequence>
<dbReference type="InterPro" id="IPR003346">
    <property type="entry name" value="Transposase_20"/>
</dbReference>
<reference evidence="3 4" key="1">
    <citation type="submission" date="2020-02" db="EMBL/GenBank/DDBJ databases">
        <authorList>
            <person name="Kim M.K."/>
        </authorList>
    </citation>
    <scope>NUCLEOTIDE SEQUENCE [LARGE SCALE GENOMIC DNA]</scope>
    <source>
        <strain evidence="3 4">17J57-3</strain>
    </source>
</reference>
<dbReference type="GO" id="GO:0004803">
    <property type="term" value="F:transposase activity"/>
    <property type="evidence" value="ECO:0007669"/>
    <property type="project" value="InterPro"/>
</dbReference>
<dbReference type="EMBL" id="JAAIVB010000014">
    <property type="protein sequence ID" value="NEX60790.1"/>
    <property type="molecule type" value="Genomic_DNA"/>
</dbReference>
<dbReference type="PANTHER" id="PTHR33055:SF3">
    <property type="entry name" value="PUTATIVE TRANSPOSASE FOR IS117-RELATED"/>
    <property type="match status" value="1"/>
</dbReference>
<dbReference type="Pfam" id="PF02371">
    <property type="entry name" value="Transposase_20"/>
    <property type="match status" value="1"/>
</dbReference>
<name>A0A6B3SJA7_9BURK</name>
<dbReference type="AlphaFoldDB" id="A0A6B3SJA7"/>
<dbReference type="PANTHER" id="PTHR33055">
    <property type="entry name" value="TRANSPOSASE FOR INSERTION SEQUENCE ELEMENT IS1111A"/>
    <property type="match status" value="1"/>
</dbReference>
<protein>
    <submittedName>
        <fullName evidence="3">IS110 family transposase</fullName>
    </submittedName>
</protein>
<keyword evidence="4" id="KW-1185">Reference proteome</keyword>
<dbReference type="RefSeq" id="WP_163961363.1">
    <property type="nucleotide sequence ID" value="NZ_JAAIVB010000014.1"/>
</dbReference>
<dbReference type="GO" id="GO:0006313">
    <property type="term" value="P:DNA transposition"/>
    <property type="evidence" value="ECO:0007669"/>
    <property type="project" value="InterPro"/>
</dbReference>
<evidence type="ECO:0000313" key="3">
    <source>
        <dbReference type="EMBL" id="NEX60790.1"/>
    </source>
</evidence>
<dbReference type="GO" id="GO:0003677">
    <property type="term" value="F:DNA binding"/>
    <property type="evidence" value="ECO:0007669"/>
    <property type="project" value="InterPro"/>
</dbReference>
<evidence type="ECO:0000313" key="4">
    <source>
        <dbReference type="Proteomes" id="UP000482155"/>
    </source>
</evidence>
<feature type="domain" description="Transposase IS116/IS110/IS902 C-terminal" evidence="2">
    <location>
        <begin position="211"/>
        <end position="289"/>
    </location>
</feature>
<dbReference type="Pfam" id="PF01548">
    <property type="entry name" value="DEDD_Tnp_IS110"/>
    <property type="match status" value="1"/>
</dbReference>
<dbReference type="NCBIfam" id="NF033542">
    <property type="entry name" value="transpos_IS110"/>
    <property type="match status" value="1"/>
</dbReference>
<accession>A0A6B3SJA7</accession>
<gene>
    <name evidence="3" type="ORF">G3574_06845</name>
</gene>
<evidence type="ECO:0000259" key="2">
    <source>
        <dbReference type="Pfam" id="PF02371"/>
    </source>
</evidence>
<evidence type="ECO:0000259" key="1">
    <source>
        <dbReference type="Pfam" id="PF01548"/>
    </source>
</evidence>
<dbReference type="InterPro" id="IPR002525">
    <property type="entry name" value="Transp_IS110-like_N"/>
</dbReference>
<feature type="domain" description="Transposase IS110-like N-terminal" evidence="1">
    <location>
        <begin position="6"/>
        <end position="146"/>
    </location>
</feature>